<organism evidence="3 4">
    <name type="scientific">Bartonella choladocola</name>
    <dbReference type="NCBI Taxonomy" id="2750995"/>
    <lineage>
        <taxon>Bacteria</taxon>
        <taxon>Pseudomonadati</taxon>
        <taxon>Pseudomonadota</taxon>
        <taxon>Alphaproteobacteria</taxon>
        <taxon>Hyphomicrobiales</taxon>
        <taxon>Bartonellaceae</taxon>
        <taxon>Bartonella</taxon>
    </lineage>
</organism>
<dbReference type="Pfam" id="PF03235">
    <property type="entry name" value="GmrSD_N"/>
    <property type="match status" value="1"/>
</dbReference>
<evidence type="ECO:0000259" key="2">
    <source>
        <dbReference type="Pfam" id="PF07510"/>
    </source>
</evidence>
<dbReference type="PANTHER" id="PTHR35149:SF2">
    <property type="entry name" value="DUF262 DOMAIN-CONTAINING PROTEIN"/>
    <property type="match status" value="1"/>
</dbReference>
<feature type="domain" description="GmrSD restriction endonucleases C-terminal" evidence="2">
    <location>
        <begin position="450"/>
        <end position="568"/>
    </location>
</feature>
<evidence type="ECO:0008006" key="5">
    <source>
        <dbReference type="Google" id="ProtNLM"/>
    </source>
</evidence>
<dbReference type="Proteomes" id="UP000189632">
    <property type="component" value="Chromosome"/>
</dbReference>
<keyword evidence="4" id="KW-1185">Reference proteome</keyword>
<evidence type="ECO:0000259" key="1">
    <source>
        <dbReference type="Pfam" id="PF03235"/>
    </source>
</evidence>
<sequence>MHDNIKAQEKSLDSIFSGNYVFSVPSYQRPYSWTKDNAAELFDDLFDAYQNKTSEGDSYFLGSLVLKKDPYKPNSDIIDGQQRLTTITILLAILRDQLSSSIEFNVFSKDLHSRIFKSDQISAAKDLYLLTLRNKDEGFFCKYIKEEGATSKVNDLKKEVDSRARIIENRNILREKLFKLTDNDKYEFAKFIMNNCFLVVVETPNEESAFRIFSVLNARGLSLTVADLLKAELISSIPVIKQERFTQDWEGFEKTLGRSDFTNLFSYIRMIYAKTKLRKTLLKEFHEYVIDVKNVNSKAAFKDAEDFIDNALDEYVDAYDQIKNCSYIGKNERDTEEINRYFKYLNRLDNSDWLPPAIEVMKYYQYNDKFLLQFFRKFERFAYGQFILRTMVNIRIAKYGELLKAIQKAEKESQTDFIVDALKLSDNEKQQIKEILKGDIYDKPAIRLPLLLRLDEFLSTGSATYDYKTISIEHVLPQTSDNIESWTQAFPDEKIRAEWVNKLANLVLLNGRTNSSAQNYDFETKKEKYFKTKNGNISGVTNFALTSQVIQENEWTPEVLEKRQEELLSTFDAIWDLNSKDS</sequence>
<reference evidence="3 4" key="1">
    <citation type="submission" date="2016-11" db="EMBL/GenBank/DDBJ databases">
        <title>Comparative genomics of Bartonella apis.</title>
        <authorList>
            <person name="Engel P."/>
        </authorList>
    </citation>
    <scope>NUCLEOTIDE SEQUENCE [LARGE SCALE GENOMIC DNA]</scope>
    <source>
        <strain evidence="3 4">BBC0122</strain>
    </source>
</reference>
<accession>A0A1U9MJF8</accession>
<dbReference type="PANTHER" id="PTHR35149">
    <property type="entry name" value="SLL5132 PROTEIN"/>
    <property type="match status" value="1"/>
</dbReference>
<dbReference type="AlphaFoldDB" id="A0A1U9MJF8"/>
<dbReference type="Pfam" id="PF07510">
    <property type="entry name" value="GmrSD_C"/>
    <property type="match status" value="1"/>
</dbReference>
<dbReference type="InterPro" id="IPR004919">
    <property type="entry name" value="GmrSD_N"/>
</dbReference>
<name>A0A1U9MJF8_9HYPH</name>
<dbReference type="RefSeq" id="WP_188318038.1">
    <property type="nucleotide sequence ID" value="NZ_CP015625.1"/>
</dbReference>
<dbReference type="EMBL" id="CP015625">
    <property type="protein sequence ID" value="AQT48044.1"/>
    <property type="molecule type" value="Genomic_DNA"/>
</dbReference>
<dbReference type="InterPro" id="IPR011089">
    <property type="entry name" value="GmrSD_C"/>
</dbReference>
<feature type="domain" description="GmrSD restriction endonucleases N-terminal" evidence="1">
    <location>
        <begin position="14"/>
        <end position="233"/>
    </location>
</feature>
<evidence type="ECO:0000313" key="4">
    <source>
        <dbReference type="Proteomes" id="UP000189632"/>
    </source>
</evidence>
<proteinExistence type="predicted"/>
<dbReference type="KEGG" id="bapi:BBC0122_019510"/>
<gene>
    <name evidence="3" type="ORF">BBC0122_019510</name>
</gene>
<protein>
    <recommendedName>
        <fullName evidence="5">DUF262 domain-containing protein</fullName>
    </recommendedName>
</protein>
<evidence type="ECO:0000313" key="3">
    <source>
        <dbReference type="EMBL" id="AQT48044.1"/>
    </source>
</evidence>